<evidence type="ECO:0000313" key="3">
    <source>
        <dbReference type="Proteomes" id="UP001152888"/>
    </source>
</evidence>
<dbReference type="EMBL" id="CAKOFQ010007550">
    <property type="protein sequence ID" value="CAH2003657.1"/>
    <property type="molecule type" value="Genomic_DNA"/>
</dbReference>
<keyword evidence="3" id="KW-1185">Reference proteome</keyword>
<organism evidence="2 3">
    <name type="scientific">Acanthoscelides obtectus</name>
    <name type="common">Bean weevil</name>
    <name type="synonym">Bruchus obtectus</name>
    <dbReference type="NCBI Taxonomy" id="200917"/>
    <lineage>
        <taxon>Eukaryota</taxon>
        <taxon>Metazoa</taxon>
        <taxon>Ecdysozoa</taxon>
        <taxon>Arthropoda</taxon>
        <taxon>Hexapoda</taxon>
        <taxon>Insecta</taxon>
        <taxon>Pterygota</taxon>
        <taxon>Neoptera</taxon>
        <taxon>Endopterygota</taxon>
        <taxon>Coleoptera</taxon>
        <taxon>Polyphaga</taxon>
        <taxon>Cucujiformia</taxon>
        <taxon>Chrysomeloidea</taxon>
        <taxon>Chrysomelidae</taxon>
        <taxon>Bruchinae</taxon>
        <taxon>Bruchini</taxon>
        <taxon>Acanthoscelides</taxon>
    </lineage>
</organism>
<name>A0A9P0M1J7_ACAOB</name>
<accession>A0A9P0M1J7</accession>
<evidence type="ECO:0000313" key="2">
    <source>
        <dbReference type="EMBL" id="CAH2003657.1"/>
    </source>
</evidence>
<protein>
    <submittedName>
        <fullName evidence="2">Uncharacterized protein</fullName>
    </submittedName>
</protein>
<sequence>MAQKKAELTDLFYSGGSEHSDSSTQSDLEDSDYENSYEDGSDIEFSISEDEGEANILNL</sequence>
<comment type="caution">
    <text evidence="2">The sequence shown here is derived from an EMBL/GenBank/DDBJ whole genome shotgun (WGS) entry which is preliminary data.</text>
</comment>
<dbReference type="Proteomes" id="UP001152888">
    <property type="component" value="Unassembled WGS sequence"/>
</dbReference>
<gene>
    <name evidence="2" type="ORF">ACAOBT_LOCUS27542</name>
</gene>
<feature type="compositionally biased region" description="Acidic residues" evidence="1">
    <location>
        <begin position="27"/>
        <end position="53"/>
    </location>
</feature>
<evidence type="ECO:0000256" key="1">
    <source>
        <dbReference type="SAM" id="MobiDB-lite"/>
    </source>
</evidence>
<dbReference type="AlphaFoldDB" id="A0A9P0M1J7"/>
<feature type="region of interest" description="Disordered" evidence="1">
    <location>
        <begin position="1"/>
        <end position="59"/>
    </location>
</feature>
<reference evidence="2" key="1">
    <citation type="submission" date="2022-03" db="EMBL/GenBank/DDBJ databases">
        <authorList>
            <person name="Sayadi A."/>
        </authorList>
    </citation>
    <scope>NUCLEOTIDE SEQUENCE</scope>
</reference>
<proteinExistence type="predicted"/>